<organism evidence="2">
    <name type="scientific">Nippostrongylus brasiliensis</name>
    <name type="common">Rat hookworm</name>
    <dbReference type="NCBI Taxonomy" id="27835"/>
    <lineage>
        <taxon>Eukaryota</taxon>
        <taxon>Metazoa</taxon>
        <taxon>Ecdysozoa</taxon>
        <taxon>Nematoda</taxon>
        <taxon>Chromadorea</taxon>
        <taxon>Rhabditida</taxon>
        <taxon>Rhabditina</taxon>
        <taxon>Rhabditomorpha</taxon>
        <taxon>Strongyloidea</taxon>
        <taxon>Heligmosomidae</taxon>
        <taxon>Nippostrongylus</taxon>
    </lineage>
</organism>
<feature type="region of interest" description="Disordered" evidence="1">
    <location>
        <begin position="1"/>
        <end position="109"/>
    </location>
</feature>
<evidence type="ECO:0000256" key="1">
    <source>
        <dbReference type="SAM" id="MobiDB-lite"/>
    </source>
</evidence>
<feature type="region of interest" description="Disordered" evidence="1">
    <location>
        <begin position="543"/>
        <end position="597"/>
    </location>
</feature>
<dbReference type="AlphaFoldDB" id="A0A0N4XM58"/>
<feature type="compositionally biased region" description="Polar residues" evidence="1">
    <location>
        <begin position="72"/>
        <end position="97"/>
    </location>
</feature>
<proteinExistence type="predicted"/>
<name>A0A0N4XM58_NIPBR</name>
<feature type="compositionally biased region" description="Polar residues" evidence="1">
    <location>
        <begin position="584"/>
        <end position="597"/>
    </location>
</feature>
<feature type="compositionally biased region" description="Basic and acidic residues" evidence="1">
    <location>
        <begin position="55"/>
        <end position="69"/>
    </location>
</feature>
<feature type="region of interest" description="Disordered" evidence="1">
    <location>
        <begin position="140"/>
        <end position="189"/>
    </location>
</feature>
<sequence length="597" mass="65149">LTVYNHPLFSRELNTRTTSPLPKAPADDVRLPFPPEGSESIGTPAALSSSTNVHKVTDARAAERREHIYPLRSNTRSAFTNVPSSPKAKTSPGSYAQSAPYFHQQGKSSAGSGNLTLLVGQPAKRARAVHNLIPPQITPVHTVPSPLPATHSESIKSPKTSAFQLQKTRKGQTETADESPPAKEIPPDPIVRPAQEQLECVSLPGSVAVEELEAHSVLAPSKSFVAQKKSRQLSGSQETWEPLGIKSPTYGVVLPVATKNDNDADDATVAFLTSSPELLSEDDSCAVKEEVDESQMGLISSDLSRIVRQRFRSTAKMVSESSDTDQRTIIDVEEDQAERTSSDRDEEVQKLSMELAALPRPSGETAPRVVVESVAQRPPVADLTLAYKEPVTDILVVNEGTGMDRDKSGSVEVVEEGQRIPVLDSAVNYSKDLGRLAEEVISLSTMEKIPMDWEPAFFSEPESYSSQLDRGASSVPMHIPVVVSSRPDDGSTATTQMDGSTLVDYDTVKSTSVLTKTLVPEEEEGNMYDEDYSTDDEELVHLHESSERLNQEDAQQSEYEDMLRQKQPSLASQIEDEDDFTGVSEESQSQIVYQPPH</sequence>
<dbReference type="WBParaSite" id="NBR_0000361001-mRNA-1">
    <property type="protein sequence ID" value="NBR_0000361001-mRNA-1"/>
    <property type="gene ID" value="NBR_0000361001"/>
</dbReference>
<protein>
    <submittedName>
        <fullName evidence="2">PH domain-containing protein</fullName>
    </submittedName>
</protein>
<accession>A0A0N4XM58</accession>
<feature type="region of interest" description="Disordered" evidence="1">
    <location>
        <begin position="516"/>
        <end position="535"/>
    </location>
</feature>
<evidence type="ECO:0000313" key="2">
    <source>
        <dbReference type="WBParaSite" id="NBR_0000361001-mRNA-1"/>
    </source>
</evidence>
<reference evidence="2" key="1">
    <citation type="submission" date="2017-02" db="UniProtKB">
        <authorList>
            <consortium name="WormBaseParasite"/>
        </authorList>
    </citation>
    <scope>IDENTIFICATION</scope>
</reference>
<feature type="compositionally biased region" description="Acidic residues" evidence="1">
    <location>
        <begin position="520"/>
        <end position="535"/>
    </location>
</feature>
<feature type="compositionally biased region" description="Polar residues" evidence="1">
    <location>
        <begin position="151"/>
        <end position="166"/>
    </location>
</feature>